<dbReference type="RefSeq" id="WP_345113954.1">
    <property type="nucleotide sequence ID" value="NZ_BAABDH010000039.1"/>
</dbReference>
<keyword evidence="5" id="KW-1185">Reference proteome</keyword>
<name>A0ABP7N7T9_9BACT</name>
<protein>
    <recommendedName>
        <fullName evidence="3">Alpha/beta hydrolase fold-3 domain-containing protein</fullName>
    </recommendedName>
</protein>
<dbReference type="InterPro" id="IPR029058">
    <property type="entry name" value="AB_hydrolase_fold"/>
</dbReference>
<dbReference type="PANTHER" id="PTHR48081">
    <property type="entry name" value="AB HYDROLASE SUPERFAMILY PROTEIN C4A8.06C"/>
    <property type="match status" value="1"/>
</dbReference>
<dbReference type="Pfam" id="PF07859">
    <property type="entry name" value="Abhydrolase_3"/>
    <property type="match status" value="1"/>
</dbReference>
<evidence type="ECO:0000313" key="4">
    <source>
        <dbReference type="EMBL" id="GAA3938881.1"/>
    </source>
</evidence>
<gene>
    <name evidence="4" type="ORF">GCM10022406_23850</name>
</gene>
<feature type="chain" id="PRO_5046810837" description="Alpha/beta hydrolase fold-3 domain-containing protein" evidence="2">
    <location>
        <begin position="28"/>
        <end position="388"/>
    </location>
</feature>
<dbReference type="InterPro" id="IPR013094">
    <property type="entry name" value="AB_hydrolase_3"/>
</dbReference>
<evidence type="ECO:0000256" key="2">
    <source>
        <dbReference type="SAM" id="SignalP"/>
    </source>
</evidence>
<keyword evidence="2" id="KW-0732">Signal</keyword>
<reference evidence="5" key="1">
    <citation type="journal article" date="2019" name="Int. J. Syst. Evol. Microbiol.">
        <title>The Global Catalogue of Microorganisms (GCM) 10K type strain sequencing project: providing services to taxonomists for standard genome sequencing and annotation.</title>
        <authorList>
            <consortium name="The Broad Institute Genomics Platform"/>
            <consortium name="The Broad Institute Genome Sequencing Center for Infectious Disease"/>
            <person name="Wu L."/>
            <person name="Ma J."/>
        </authorList>
    </citation>
    <scope>NUCLEOTIDE SEQUENCE [LARGE SCALE GENOMIC DNA]</scope>
    <source>
        <strain evidence="5">JCM 17214</strain>
    </source>
</reference>
<accession>A0ABP7N7T9</accession>
<dbReference type="PROSITE" id="PS51257">
    <property type="entry name" value="PROKAR_LIPOPROTEIN"/>
    <property type="match status" value="1"/>
</dbReference>
<evidence type="ECO:0000256" key="1">
    <source>
        <dbReference type="ARBA" id="ARBA00022801"/>
    </source>
</evidence>
<dbReference type="SUPFAM" id="SSF53474">
    <property type="entry name" value="alpha/beta-Hydrolases"/>
    <property type="match status" value="1"/>
</dbReference>
<evidence type="ECO:0000259" key="3">
    <source>
        <dbReference type="Pfam" id="PF07859"/>
    </source>
</evidence>
<dbReference type="PANTHER" id="PTHR48081:SF8">
    <property type="entry name" value="ALPHA_BETA HYDROLASE FOLD-3 DOMAIN-CONTAINING PROTEIN-RELATED"/>
    <property type="match status" value="1"/>
</dbReference>
<dbReference type="InterPro" id="IPR050300">
    <property type="entry name" value="GDXG_lipolytic_enzyme"/>
</dbReference>
<dbReference type="EMBL" id="BAABDH010000039">
    <property type="protein sequence ID" value="GAA3938881.1"/>
    <property type="molecule type" value="Genomic_DNA"/>
</dbReference>
<proteinExistence type="predicted"/>
<dbReference type="Gene3D" id="3.40.50.1820">
    <property type="entry name" value="alpha/beta hydrolase"/>
    <property type="match status" value="1"/>
</dbReference>
<organism evidence="4 5">
    <name type="scientific">Hymenobacter algoricola</name>
    <dbReference type="NCBI Taxonomy" id="486267"/>
    <lineage>
        <taxon>Bacteria</taxon>
        <taxon>Pseudomonadati</taxon>
        <taxon>Bacteroidota</taxon>
        <taxon>Cytophagia</taxon>
        <taxon>Cytophagales</taxon>
        <taxon>Hymenobacteraceae</taxon>
        <taxon>Hymenobacter</taxon>
    </lineage>
</organism>
<dbReference type="Proteomes" id="UP001499909">
    <property type="component" value="Unassembled WGS sequence"/>
</dbReference>
<sequence length="388" mass="40688">MTRSSSLFAGSRFWLLTPLVASLVGLAACNSNTTSETSSAGMATDSTAMAMDTSAMGAPKPVQPAGAAPAWAPNIAPEMQTVIEKLASLSGPTPPEKLPVAEVRKGPSATDATMAVMKDFGIQTPPSPLDTMSREVAPGVKARIYVPKGATGPLPVVVYYHGGGWVIANLDTYDPSVRALAEQTGAIFVSVAYRQAPENKFPTAHNDSFAAYQWVLKNAASIKGDPKRVAVAGESAGGNLAAAVCMMARDKGIMQPKHQLLVYPIAGYDLNTPSYQKNAAAKPLSKPFMAWFFDKYLRTPADGKSPMISLVTAPNLKGLAPATVIGAGIDPLMSEGKTYADKLKAAGVPVTYQLYDNVTHEFFGMGAVVPQAKEAQALAAGELKKALQ</sequence>
<feature type="domain" description="Alpha/beta hydrolase fold-3" evidence="3">
    <location>
        <begin position="157"/>
        <end position="363"/>
    </location>
</feature>
<feature type="signal peptide" evidence="2">
    <location>
        <begin position="1"/>
        <end position="27"/>
    </location>
</feature>
<evidence type="ECO:0000313" key="5">
    <source>
        <dbReference type="Proteomes" id="UP001499909"/>
    </source>
</evidence>
<keyword evidence="1" id="KW-0378">Hydrolase</keyword>
<comment type="caution">
    <text evidence="4">The sequence shown here is derived from an EMBL/GenBank/DDBJ whole genome shotgun (WGS) entry which is preliminary data.</text>
</comment>